<evidence type="ECO:0000256" key="1">
    <source>
        <dbReference type="SAM" id="Phobius"/>
    </source>
</evidence>
<name>A0A848CZJ7_ANEAE</name>
<dbReference type="RefSeq" id="WP_168976591.1">
    <property type="nucleotide sequence ID" value="NZ_JABAGO010000068.1"/>
</dbReference>
<reference evidence="2 3" key="1">
    <citation type="submission" date="2020-04" db="EMBL/GenBank/DDBJ databases">
        <authorList>
            <person name="Hitch T.C.A."/>
            <person name="Wylensek D."/>
            <person name="Clavel T."/>
        </authorList>
    </citation>
    <scope>NUCLEOTIDE SEQUENCE [LARGE SCALE GENOMIC DNA]</scope>
    <source>
        <strain evidence="2 3">WB01_D5_05</strain>
    </source>
</reference>
<keyword evidence="1" id="KW-0812">Transmembrane</keyword>
<keyword evidence="1" id="KW-0472">Membrane</keyword>
<protein>
    <submittedName>
        <fullName evidence="2">Holin</fullName>
    </submittedName>
</protein>
<proteinExistence type="predicted"/>
<dbReference type="Proteomes" id="UP000561326">
    <property type="component" value="Unassembled WGS sequence"/>
</dbReference>
<evidence type="ECO:0000313" key="3">
    <source>
        <dbReference type="Proteomes" id="UP000561326"/>
    </source>
</evidence>
<comment type="caution">
    <text evidence="2">The sequence shown here is derived from an EMBL/GenBank/DDBJ whole genome shotgun (WGS) entry which is preliminary data.</text>
</comment>
<feature type="transmembrane region" description="Helical" evidence="1">
    <location>
        <begin position="36"/>
        <end position="54"/>
    </location>
</feature>
<sequence length="69" mass="7766">MNRWRNYGLWTAIASLILLVLQRFGLEVDVGWYDDLVTGILSVLVLAGVISNPMNGRGFTDKPHDYEGQ</sequence>
<organism evidence="2 3">
    <name type="scientific">Aneurinibacillus aneurinilyticus</name>
    <name type="common">Bacillus aneurinolyticus</name>
    <dbReference type="NCBI Taxonomy" id="1391"/>
    <lineage>
        <taxon>Bacteria</taxon>
        <taxon>Bacillati</taxon>
        <taxon>Bacillota</taxon>
        <taxon>Bacilli</taxon>
        <taxon>Bacillales</taxon>
        <taxon>Paenibacillaceae</taxon>
        <taxon>Aneurinibacillus group</taxon>
        <taxon>Aneurinibacillus</taxon>
    </lineage>
</organism>
<dbReference type="EMBL" id="JABAGO010000068">
    <property type="protein sequence ID" value="NMF01154.1"/>
    <property type="molecule type" value="Genomic_DNA"/>
</dbReference>
<feature type="transmembrane region" description="Helical" evidence="1">
    <location>
        <begin position="7"/>
        <end position="24"/>
    </location>
</feature>
<accession>A0A848CZJ7</accession>
<gene>
    <name evidence="2" type="ORF">HF838_23435</name>
</gene>
<evidence type="ECO:0000313" key="2">
    <source>
        <dbReference type="EMBL" id="NMF01154.1"/>
    </source>
</evidence>
<keyword evidence="1" id="KW-1133">Transmembrane helix</keyword>
<dbReference type="AlphaFoldDB" id="A0A848CZJ7"/>